<dbReference type="EMBL" id="AP023326">
    <property type="protein sequence ID" value="BCI66604.1"/>
    <property type="molecule type" value="Genomic_DNA"/>
</dbReference>
<proteinExistence type="predicted"/>
<organism evidence="1 2">
    <name type="scientific">Acetobacter aceti</name>
    <dbReference type="NCBI Taxonomy" id="435"/>
    <lineage>
        <taxon>Bacteria</taxon>
        <taxon>Pseudomonadati</taxon>
        <taxon>Pseudomonadota</taxon>
        <taxon>Alphaproteobacteria</taxon>
        <taxon>Acetobacterales</taxon>
        <taxon>Acetobacteraceae</taxon>
        <taxon>Acetobacter</taxon>
        <taxon>Acetobacter subgen. Acetobacter</taxon>
    </lineage>
</organism>
<evidence type="ECO:0000313" key="1">
    <source>
        <dbReference type="EMBL" id="BCI66604.1"/>
    </source>
</evidence>
<evidence type="ECO:0000313" key="2">
    <source>
        <dbReference type="Proteomes" id="UP000515220"/>
    </source>
</evidence>
<dbReference type="AlphaFoldDB" id="A0A6S6PN28"/>
<protein>
    <submittedName>
        <fullName evidence="1">Uncharacterized protein</fullName>
    </submittedName>
</protein>
<accession>A0A6S6PN28</accession>
<sequence>MSVTRSIALSSFGLFVLSGLCLYSQMTLAQSVNLEALHLSYDGYCETVSQALKNYEPSTPDAAEANKRWWNGAMAAGGIPPYNIQYDHYRIIDEFFDACRSNPHTQIKPIMRNIGLQHRWILN</sequence>
<dbReference type="Proteomes" id="UP000515220">
    <property type="component" value="Chromosome"/>
</dbReference>
<reference evidence="1 2" key="1">
    <citation type="submission" date="2020-07" db="EMBL/GenBank/DDBJ databases">
        <title>Complete Genome Sequence of an acetic acid bacterium, Acetobacter aceti JCM20276.</title>
        <authorList>
            <person name="Hirose Y."/>
            <person name="Mihara H."/>
        </authorList>
    </citation>
    <scope>NUCLEOTIDE SEQUENCE [LARGE SCALE GENOMIC DNA]</scope>
    <source>
        <strain evidence="1 2">JCM20276</strain>
    </source>
</reference>
<name>A0A6S6PN28_ACEAC</name>
<gene>
    <name evidence="1" type="ORF">AAJCM20276_12280</name>
</gene>